<name>A0A4Y9EK64_9SPHN</name>
<dbReference type="GO" id="GO:0102390">
    <property type="term" value="F:mycophenolic acid acyl-glucuronide esterase activity"/>
    <property type="evidence" value="ECO:0007669"/>
    <property type="project" value="UniProtKB-EC"/>
</dbReference>
<accession>A0A4Y9EK64</accession>
<dbReference type="InterPro" id="IPR052382">
    <property type="entry name" value="ABHD10_acyl-thioesterase"/>
</dbReference>
<evidence type="ECO:0000259" key="12">
    <source>
        <dbReference type="Pfam" id="PF12697"/>
    </source>
</evidence>
<dbReference type="EC" id="3.1.1.93" evidence="4"/>
<dbReference type="InterPro" id="IPR029058">
    <property type="entry name" value="AB_hydrolase_fold"/>
</dbReference>
<evidence type="ECO:0000256" key="3">
    <source>
        <dbReference type="ARBA" id="ARBA00022946"/>
    </source>
</evidence>
<organism evidence="13 14">
    <name type="scientific">Glacieibacterium arshaanense</name>
    <dbReference type="NCBI Taxonomy" id="2511025"/>
    <lineage>
        <taxon>Bacteria</taxon>
        <taxon>Pseudomonadati</taxon>
        <taxon>Pseudomonadota</taxon>
        <taxon>Alphaproteobacteria</taxon>
        <taxon>Sphingomonadales</taxon>
        <taxon>Sphingosinicellaceae</taxon>
        <taxon>Glacieibacterium</taxon>
    </lineage>
</organism>
<dbReference type="InterPro" id="IPR000073">
    <property type="entry name" value="AB_hydrolase_1"/>
</dbReference>
<dbReference type="Pfam" id="PF12697">
    <property type="entry name" value="Abhydrolase_6"/>
    <property type="match status" value="1"/>
</dbReference>
<dbReference type="Gene3D" id="3.40.50.1820">
    <property type="entry name" value="alpha/beta hydrolase"/>
    <property type="match status" value="1"/>
</dbReference>
<keyword evidence="3" id="KW-0809">Transit peptide</keyword>
<dbReference type="OrthoDB" id="9813296at2"/>
<evidence type="ECO:0000256" key="6">
    <source>
        <dbReference type="ARBA" id="ARBA00041520"/>
    </source>
</evidence>
<evidence type="ECO:0000256" key="7">
    <source>
        <dbReference type="ARBA" id="ARBA00042645"/>
    </source>
</evidence>
<dbReference type="PANTHER" id="PTHR16138">
    <property type="entry name" value="MYCOPHENOLIC ACID ACYL-GLUCURONIDE ESTERASE, MITOCHONDRIAL"/>
    <property type="match status" value="1"/>
</dbReference>
<dbReference type="SUPFAM" id="SSF53474">
    <property type="entry name" value="alpha/beta-Hydrolases"/>
    <property type="match status" value="1"/>
</dbReference>
<dbReference type="AlphaFoldDB" id="A0A4Y9EK64"/>
<evidence type="ECO:0000256" key="8">
    <source>
        <dbReference type="ARBA" id="ARBA00042704"/>
    </source>
</evidence>
<evidence type="ECO:0000256" key="5">
    <source>
        <dbReference type="ARBA" id="ARBA00039314"/>
    </source>
</evidence>
<evidence type="ECO:0000256" key="2">
    <source>
        <dbReference type="ARBA" id="ARBA00022801"/>
    </source>
</evidence>
<evidence type="ECO:0000256" key="1">
    <source>
        <dbReference type="ARBA" id="ARBA00012423"/>
    </source>
</evidence>
<sequence length="248" mass="26426">MTSPDFFDRGDGIRLAYHHRPGTDATVVFLPGYMSDMTGSKALALDAWAATNGRTLLRLDYSGCGASEGRFEDGTISRWRDDVLALVDAVAPGPLLLVGSSMGGWVALLVAQALGDRVVGLVGIAAAPDFTDWGLALTDAERVALAAHGRIERPSDYGDGPYIYTRALIEDGQRQRLLGRPVAIDAPVRLLHGQGDDAVPWQIGLDIAAAVRSSDVQVTFIKDGDHRLSRPADIDLLLATVAGLLESH</sequence>
<feature type="domain" description="AB hydrolase-1" evidence="12">
    <location>
        <begin position="27"/>
        <end position="231"/>
    </location>
</feature>
<reference evidence="13 14" key="1">
    <citation type="submission" date="2019-02" db="EMBL/GenBank/DDBJ databases">
        <title>Polymorphobacter sp. isolated from the lake at the Tibet of China.</title>
        <authorList>
            <person name="Li A."/>
        </authorList>
    </citation>
    <scope>NUCLEOTIDE SEQUENCE [LARGE SCALE GENOMIC DNA]</scope>
    <source>
        <strain evidence="13 14">DJ1R-1</strain>
    </source>
</reference>
<dbReference type="PANTHER" id="PTHR16138:SF7">
    <property type="entry name" value="PALMITOYL-PROTEIN THIOESTERASE ABHD10, MITOCHONDRIAL"/>
    <property type="match status" value="1"/>
</dbReference>
<evidence type="ECO:0000313" key="14">
    <source>
        <dbReference type="Proteomes" id="UP000297737"/>
    </source>
</evidence>
<gene>
    <name evidence="13" type="ORF">EUV02_12650</name>
</gene>
<dbReference type="EMBL" id="SIHO01000003">
    <property type="protein sequence ID" value="TFU01154.1"/>
    <property type="molecule type" value="Genomic_DNA"/>
</dbReference>
<evidence type="ECO:0000256" key="11">
    <source>
        <dbReference type="ARBA" id="ARBA00047972"/>
    </source>
</evidence>
<evidence type="ECO:0000256" key="10">
    <source>
        <dbReference type="ARBA" id="ARBA00047409"/>
    </source>
</evidence>
<protein>
    <recommendedName>
        <fullName evidence="5">Palmitoyl-protein thioesterase ABHD10, mitochondrial</fullName>
        <ecNumber evidence="4">3.1.1.93</ecNumber>
        <ecNumber evidence="1">3.1.2.22</ecNumber>
    </recommendedName>
    <alternativeName>
        <fullName evidence="7">Acyl-protein thioesterase ABHD10</fullName>
    </alternativeName>
    <alternativeName>
        <fullName evidence="8">Alpha/beta hydrolase domain-containing protein 10</fullName>
    </alternativeName>
    <alternativeName>
        <fullName evidence="6">Mycophenolic acid acyl-glucuronide esterase, mitochondrial</fullName>
    </alternativeName>
</protein>
<dbReference type="EC" id="3.1.2.22" evidence="1"/>
<keyword evidence="2 13" id="KW-0378">Hydrolase</keyword>
<dbReference type="GO" id="GO:0008474">
    <property type="term" value="F:palmitoyl-(protein) hydrolase activity"/>
    <property type="evidence" value="ECO:0007669"/>
    <property type="project" value="UniProtKB-EC"/>
</dbReference>
<comment type="function">
    <text evidence="9">Acts as an acyl-protein thioesterase that hydrolyzes fatty acids from acylated residues in proteins. Regulates the mitochondrial S-depalmitoylation of the nucleophilic active site residue of peroxiredoxin-5/PRDX5, a key antioxidant protein, therefore modulating mitochondrial antioxidant ability. Also catalyzes the deglucuronidation of mycophenolic acid acyl-glucuronide, an active metabolite of the immunosuppressant drug mycophenolate.</text>
</comment>
<dbReference type="Proteomes" id="UP000297737">
    <property type="component" value="Unassembled WGS sequence"/>
</dbReference>
<keyword evidence="14" id="KW-1185">Reference proteome</keyword>
<evidence type="ECO:0000256" key="4">
    <source>
        <dbReference type="ARBA" id="ARBA00039132"/>
    </source>
</evidence>
<evidence type="ECO:0000313" key="13">
    <source>
        <dbReference type="EMBL" id="TFU01154.1"/>
    </source>
</evidence>
<evidence type="ECO:0000256" key="9">
    <source>
        <dbReference type="ARBA" id="ARBA00046047"/>
    </source>
</evidence>
<proteinExistence type="predicted"/>
<dbReference type="GO" id="GO:0004553">
    <property type="term" value="F:hydrolase activity, hydrolyzing O-glycosyl compounds"/>
    <property type="evidence" value="ECO:0007669"/>
    <property type="project" value="TreeGrafter"/>
</dbReference>
<comment type="caution">
    <text evidence="13">The sequence shown here is derived from an EMBL/GenBank/DDBJ whole genome shotgun (WGS) entry which is preliminary data.</text>
</comment>
<dbReference type="RefSeq" id="WP_135246658.1">
    <property type="nucleotide sequence ID" value="NZ_SIHO01000003.1"/>
</dbReference>
<comment type="catalytic activity">
    <reaction evidence="10">
        <text>S-hexadecanoyl-L-cysteinyl-[protein] + H2O = L-cysteinyl-[protein] + hexadecanoate + H(+)</text>
        <dbReference type="Rhea" id="RHEA:19233"/>
        <dbReference type="Rhea" id="RHEA-COMP:10131"/>
        <dbReference type="Rhea" id="RHEA-COMP:11032"/>
        <dbReference type="ChEBI" id="CHEBI:7896"/>
        <dbReference type="ChEBI" id="CHEBI:15377"/>
        <dbReference type="ChEBI" id="CHEBI:15378"/>
        <dbReference type="ChEBI" id="CHEBI:29950"/>
        <dbReference type="ChEBI" id="CHEBI:74151"/>
        <dbReference type="EC" id="3.1.2.22"/>
    </reaction>
    <physiologicalReaction direction="left-to-right" evidence="10">
        <dbReference type="Rhea" id="RHEA:19234"/>
    </physiologicalReaction>
</comment>
<comment type="catalytic activity">
    <reaction evidence="11">
        <text>mycophenolic acid O-acyl-beta-D-glucuronide + H2O = mycophenolate + D-glucuronate + H(+)</text>
        <dbReference type="Rhea" id="RHEA:34179"/>
        <dbReference type="ChEBI" id="CHEBI:15377"/>
        <dbReference type="ChEBI" id="CHEBI:15378"/>
        <dbReference type="ChEBI" id="CHEBI:58720"/>
        <dbReference type="ChEBI" id="CHEBI:62932"/>
        <dbReference type="ChEBI" id="CHEBI:66982"/>
        <dbReference type="EC" id="3.1.1.93"/>
    </reaction>
    <physiologicalReaction direction="left-to-right" evidence="11">
        <dbReference type="Rhea" id="RHEA:34180"/>
    </physiologicalReaction>
</comment>